<gene>
    <name evidence="1" type="ORF">Airi01_076460</name>
</gene>
<organism evidence="1 2">
    <name type="scientific">Actinoallomurus iriomotensis</name>
    <dbReference type="NCBI Taxonomy" id="478107"/>
    <lineage>
        <taxon>Bacteria</taxon>
        <taxon>Bacillati</taxon>
        <taxon>Actinomycetota</taxon>
        <taxon>Actinomycetes</taxon>
        <taxon>Streptosporangiales</taxon>
        <taxon>Thermomonosporaceae</taxon>
        <taxon>Actinoallomurus</taxon>
    </lineage>
</organism>
<protein>
    <submittedName>
        <fullName evidence="1">Uncharacterized protein</fullName>
    </submittedName>
</protein>
<dbReference type="RefSeq" id="WP_285630731.1">
    <property type="nucleotide sequence ID" value="NZ_BSTJ01000011.1"/>
</dbReference>
<dbReference type="AlphaFoldDB" id="A0A9W6RPS7"/>
<evidence type="ECO:0000313" key="2">
    <source>
        <dbReference type="Proteomes" id="UP001165135"/>
    </source>
</evidence>
<reference evidence="1" key="1">
    <citation type="submission" date="2023-03" db="EMBL/GenBank/DDBJ databases">
        <title>Actinoallomurus iriomotensis NBRC 103681.</title>
        <authorList>
            <person name="Ichikawa N."/>
            <person name="Sato H."/>
            <person name="Tonouchi N."/>
        </authorList>
    </citation>
    <scope>NUCLEOTIDE SEQUENCE</scope>
    <source>
        <strain evidence="1">NBRC 103681</strain>
    </source>
</reference>
<evidence type="ECO:0000313" key="1">
    <source>
        <dbReference type="EMBL" id="GLY79379.1"/>
    </source>
</evidence>
<sequence length="75" mass="7662">MLGTLANFNSIASGGGVGVAESEFDGDAEGDVLSVVSAMAAAVPLTRTMPVPTLMISGVRTDRASTAHDLLNDRR</sequence>
<dbReference type="EMBL" id="BSTJ01000011">
    <property type="protein sequence ID" value="GLY79379.1"/>
    <property type="molecule type" value="Genomic_DNA"/>
</dbReference>
<accession>A0A9W6RPS7</accession>
<name>A0A9W6RPS7_9ACTN</name>
<dbReference type="Proteomes" id="UP001165135">
    <property type="component" value="Unassembled WGS sequence"/>
</dbReference>
<comment type="caution">
    <text evidence="1">The sequence shown here is derived from an EMBL/GenBank/DDBJ whole genome shotgun (WGS) entry which is preliminary data.</text>
</comment>
<proteinExistence type="predicted"/>